<reference evidence="7 8" key="1">
    <citation type="submission" date="2016-03" db="EMBL/GenBank/DDBJ databases">
        <authorList>
            <person name="Devillers H."/>
        </authorList>
    </citation>
    <scope>NUCLEOTIDE SEQUENCE [LARGE SCALE GENOMIC DNA]</scope>
    <source>
        <strain evidence="7">CBS 11717</strain>
    </source>
</reference>
<keyword evidence="3 6" id="KW-0810">Translation regulation</keyword>
<dbReference type="Proteomes" id="UP000191024">
    <property type="component" value="Chromosome E"/>
</dbReference>
<dbReference type="OrthoDB" id="4064791at2759"/>
<name>A0A1G4JID8_9SACH</name>
<evidence type="ECO:0000256" key="1">
    <source>
        <dbReference type="ARBA" id="ARBA00004173"/>
    </source>
</evidence>
<keyword evidence="5 6" id="KW-0496">Mitochondrion</keyword>
<sequence length="499" mass="56267">MTKWKLQSKRFLSLGADMKAIGSIPKNQYKHDNNSPFCRSNHVVPQTNDLNHAFYSPNVAECVSLCMTEVRPSLLDGLPVMPAIITHPKNLTKILVNARCEFDTVRGVSKWITDLREKSVNANKLAIIEANSNSENVRPTKLNLEQKNQLEQALFDASGATKPSLRVGKILQGLENLQNRSNDQKLFSEEVFLCLMQDYCRSESDLIAILNCAAKFLTIDIDQVAVAELILLQALYSIEKFDSQPTPELASSVTQFLHAIGDRFNAQHYLLCQDAKISQELLKFMVSVNNLNDSKFIMSDLIGRGLCPNKDLIETYLNLVDSAYPSKNNRDQILRRFAYISDFLPVFRTVLSPKIVHHLISNCRHFNEVGSLLELIESSDLSDTLLTESLPHFIERVGSLTRDKLQNSIGLNSLYHRVINVRISLPLDDIQREFAMQFALNDNFSMVGFLLNEIQKPPAPQELRNLLGAINQKSDGAINVVGFNKHSRQQLENIIKSAN</sequence>
<dbReference type="InterPro" id="IPR031467">
    <property type="entry name" value="Aep1"/>
</dbReference>
<evidence type="ECO:0000256" key="6">
    <source>
        <dbReference type="RuleBase" id="RU362136"/>
    </source>
</evidence>
<evidence type="ECO:0000313" key="7">
    <source>
        <dbReference type="EMBL" id="SCU90179.1"/>
    </source>
</evidence>
<evidence type="ECO:0000256" key="3">
    <source>
        <dbReference type="ARBA" id="ARBA00022845"/>
    </source>
</evidence>
<organism evidence="7 8">
    <name type="scientific">Lachancea mirantina</name>
    <dbReference type="NCBI Taxonomy" id="1230905"/>
    <lineage>
        <taxon>Eukaryota</taxon>
        <taxon>Fungi</taxon>
        <taxon>Dikarya</taxon>
        <taxon>Ascomycota</taxon>
        <taxon>Saccharomycotina</taxon>
        <taxon>Saccharomycetes</taxon>
        <taxon>Saccharomycetales</taxon>
        <taxon>Saccharomycetaceae</taxon>
        <taxon>Lachancea</taxon>
    </lineage>
</organism>
<comment type="similarity">
    <text evidence="2 6">Belongs to the AEP1 family.</text>
</comment>
<dbReference type="GO" id="GO:0045182">
    <property type="term" value="F:translation regulator activity"/>
    <property type="evidence" value="ECO:0007669"/>
    <property type="project" value="InterPro"/>
</dbReference>
<gene>
    <name evidence="7" type="ORF">LAMI_0E00936G</name>
</gene>
<dbReference type="GO" id="GO:0005739">
    <property type="term" value="C:mitochondrion"/>
    <property type="evidence" value="ECO:0007669"/>
    <property type="project" value="UniProtKB-SubCell"/>
</dbReference>
<evidence type="ECO:0000256" key="2">
    <source>
        <dbReference type="ARBA" id="ARBA00008176"/>
    </source>
</evidence>
<dbReference type="Pfam" id="PF17049">
    <property type="entry name" value="AEP1"/>
    <property type="match status" value="1"/>
</dbReference>
<comment type="subcellular location">
    <subcellularLocation>
        <location evidence="1 6">Mitochondrion</location>
    </subcellularLocation>
</comment>
<keyword evidence="8" id="KW-1185">Reference proteome</keyword>
<protein>
    <recommendedName>
        <fullName evidence="6">ATPase expression protein 1</fullName>
    </recommendedName>
</protein>
<proteinExistence type="inferred from homology"/>
<evidence type="ECO:0000256" key="4">
    <source>
        <dbReference type="ARBA" id="ARBA00022946"/>
    </source>
</evidence>
<keyword evidence="4 6" id="KW-0809">Transit peptide</keyword>
<evidence type="ECO:0000313" key="8">
    <source>
        <dbReference type="Proteomes" id="UP000191024"/>
    </source>
</evidence>
<evidence type="ECO:0000256" key="5">
    <source>
        <dbReference type="ARBA" id="ARBA00023128"/>
    </source>
</evidence>
<dbReference type="AlphaFoldDB" id="A0A1G4JID8"/>
<comment type="function">
    <text evidence="6">Required for translation of the mitochondrial OLI1 transcript encoding subunit 9 of mitochondrial ATP synthase.</text>
</comment>
<dbReference type="EMBL" id="LT598465">
    <property type="protein sequence ID" value="SCU90179.1"/>
    <property type="molecule type" value="Genomic_DNA"/>
</dbReference>
<accession>A0A1G4JID8</accession>